<keyword evidence="3" id="KW-1185">Reference proteome</keyword>
<evidence type="ECO:0000313" key="3">
    <source>
        <dbReference type="Proteomes" id="UP000789508"/>
    </source>
</evidence>
<evidence type="ECO:0000256" key="1">
    <source>
        <dbReference type="SAM" id="Phobius"/>
    </source>
</evidence>
<dbReference type="Proteomes" id="UP000789508">
    <property type="component" value="Unassembled WGS sequence"/>
</dbReference>
<proteinExistence type="predicted"/>
<dbReference type="EMBL" id="CAJVPS010000295">
    <property type="protein sequence ID" value="CAG8474179.1"/>
    <property type="molecule type" value="Genomic_DNA"/>
</dbReference>
<keyword evidence="1" id="KW-0472">Membrane</keyword>
<sequence>MSMVTSTNFLGAWFCSLKDILLDLDLIFVEWIKFFAGFAGGIIFFFVK</sequence>
<reference evidence="2" key="1">
    <citation type="submission" date="2021-06" db="EMBL/GenBank/DDBJ databases">
        <authorList>
            <person name="Kallberg Y."/>
            <person name="Tangrot J."/>
            <person name="Rosling A."/>
        </authorList>
    </citation>
    <scope>NUCLEOTIDE SEQUENCE</scope>
    <source>
        <strain evidence="2">FL130A</strain>
    </source>
</reference>
<keyword evidence="1" id="KW-0812">Transmembrane</keyword>
<comment type="caution">
    <text evidence="2">The sequence shown here is derived from an EMBL/GenBank/DDBJ whole genome shotgun (WGS) entry which is preliminary data.</text>
</comment>
<accession>A0A9N8Z568</accession>
<evidence type="ECO:0000313" key="2">
    <source>
        <dbReference type="EMBL" id="CAG8474179.1"/>
    </source>
</evidence>
<protein>
    <submittedName>
        <fullName evidence="2">1879_t:CDS:1</fullName>
    </submittedName>
</protein>
<name>A0A9N8Z568_9GLOM</name>
<feature type="transmembrane region" description="Helical" evidence="1">
    <location>
        <begin position="26"/>
        <end position="47"/>
    </location>
</feature>
<organism evidence="2 3">
    <name type="scientific">Ambispora leptoticha</name>
    <dbReference type="NCBI Taxonomy" id="144679"/>
    <lineage>
        <taxon>Eukaryota</taxon>
        <taxon>Fungi</taxon>
        <taxon>Fungi incertae sedis</taxon>
        <taxon>Mucoromycota</taxon>
        <taxon>Glomeromycotina</taxon>
        <taxon>Glomeromycetes</taxon>
        <taxon>Archaeosporales</taxon>
        <taxon>Ambisporaceae</taxon>
        <taxon>Ambispora</taxon>
    </lineage>
</organism>
<keyword evidence="1" id="KW-1133">Transmembrane helix</keyword>
<gene>
    <name evidence="2" type="ORF">ALEPTO_LOCUS2159</name>
</gene>
<dbReference type="AlphaFoldDB" id="A0A9N8Z568"/>